<dbReference type="PANTHER" id="PTHR23288">
    <property type="entry name" value="OCCLUDIN AND RNA POLYMERASE II ELONGATION FACTOR ELL"/>
    <property type="match status" value="1"/>
</dbReference>
<dbReference type="PANTHER" id="PTHR23288:SF9">
    <property type="entry name" value="RNA POLYMERASE II ELONGATION FACTOR ELL"/>
    <property type="match status" value="1"/>
</dbReference>
<feature type="region of interest" description="Disordered" evidence="7">
    <location>
        <begin position="288"/>
        <end position="476"/>
    </location>
</feature>
<evidence type="ECO:0000313" key="9">
    <source>
        <dbReference type="Proteomes" id="UP001652624"/>
    </source>
</evidence>
<sequence>MAALKEARSYGLSCGRVGAGGRVSVLHLKLTDSALRAFETYRASQDSSAPRPSICFQGSQGHIRVPQPGGPEPRTFSFYLSSAGRDGPQGSFDCVRHGSSCGVEQLALLGAIQDKITVCATDESYQRARLSLAQAEGETRSRTAIVIKPGGRYLGRRVRVRGPPPASSDAAPARKRAAPRNPAGWTRGGGGGDPGVTCRPLRDRVLHLLALRPYRKAELLLRLQRDGLAANDKEALGELLPQVANVSARDATWTLKDSAYRDVQRDWPGYSEGDQGLLRRLLERKLCQPQAAGAPTESSATSPPREQGRSVSPLQKRPAPPDPLPAPKRHRISHPAPGPPNGKLGDDPTPTAPPSAPSPHRPLPPPPWLEPPRAHDPLADLSNDLGRDPVVPPPPLPPLADCAPHSPGAKPRKRPKRVYKERLRGNPGDPQDATSTLPAPLGPPPDATDTDTLGLPAGCTSSAAPTPTSTSETPDYLLRYPPIVSAEQRQRYKTDFNAEYAEYRGLHARIEQVTRRFTQLDGQLRQLAQGSAEYETTRGQILQEYRKIKKTHRGYAQEKQRCEYLHGKLALIKGRIAHFDQSQLRAPQ</sequence>
<feature type="region of interest" description="Disordered" evidence="7">
    <location>
        <begin position="156"/>
        <end position="195"/>
    </location>
</feature>
<keyword evidence="5" id="KW-0539">Nucleus</keyword>
<evidence type="ECO:0000256" key="6">
    <source>
        <dbReference type="PROSITE-ProRule" id="PRU01324"/>
    </source>
</evidence>
<dbReference type="PROSITE" id="PS51980">
    <property type="entry name" value="OCEL"/>
    <property type="match status" value="1"/>
</dbReference>
<feature type="domain" description="OCEL" evidence="8">
    <location>
        <begin position="474"/>
        <end position="584"/>
    </location>
</feature>
<keyword evidence="3" id="KW-0805">Transcription regulation</keyword>
<organism evidence="9 10">
    <name type="scientific">Erinaceus europaeus</name>
    <name type="common">Western European hedgehog</name>
    <dbReference type="NCBI Taxonomy" id="9365"/>
    <lineage>
        <taxon>Eukaryota</taxon>
        <taxon>Metazoa</taxon>
        <taxon>Chordata</taxon>
        <taxon>Craniata</taxon>
        <taxon>Vertebrata</taxon>
        <taxon>Euteleostomi</taxon>
        <taxon>Mammalia</taxon>
        <taxon>Eutheria</taxon>
        <taxon>Laurasiatheria</taxon>
        <taxon>Eulipotyphla</taxon>
        <taxon>Erinaceidae</taxon>
        <taxon>Erinaceinae</taxon>
        <taxon>Erinaceus</taxon>
    </lineage>
</organism>
<name>A0ABM3WPB7_ERIEU</name>
<evidence type="ECO:0000256" key="7">
    <source>
        <dbReference type="SAM" id="MobiDB-lite"/>
    </source>
</evidence>
<dbReference type="Gene3D" id="6.10.140.340">
    <property type="match status" value="1"/>
</dbReference>
<dbReference type="Pfam" id="PF07303">
    <property type="entry name" value="Occludin_ELL"/>
    <property type="match status" value="1"/>
</dbReference>
<evidence type="ECO:0000256" key="4">
    <source>
        <dbReference type="ARBA" id="ARBA00023163"/>
    </source>
</evidence>
<comment type="subcellular location">
    <subcellularLocation>
        <location evidence="1">Nucleus</location>
    </subcellularLocation>
</comment>
<dbReference type="InterPro" id="IPR010844">
    <property type="entry name" value="Occludin_ELL"/>
</dbReference>
<accession>A0ABM3WPB7</accession>
<dbReference type="Proteomes" id="UP001652624">
    <property type="component" value="Chromosome 23"/>
</dbReference>
<keyword evidence="9" id="KW-1185">Reference proteome</keyword>
<comment type="similarity">
    <text evidence="2 6">Belongs to the ELL/occludin family.</text>
</comment>
<dbReference type="GO" id="GO:0003746">
    <property type="term" value="F:translation elongation factor activity"/>
    <property type="evidence" value="ECO:0007669"/>
    <property type="project" value="UniProtKB-KW"/>
</dbReference>
<keyword evidence="4" id="KW-0804">Transcription</keyword>
<feature type="compositionally biased region" description="Pro residues" evidence="7">
    <location>
        <begin position="350"/>
        <end position="370"/>
    </location>
</feature>
<keyword evidence="10" id="KW-0251">Elongation factor</keyword>
<keyword evidence="10" id="KW-0648">Protein biosynthesis</keyword>
<protein>
    <submittedName>
        <fullName evidence="10">RNA polymerase II elongation factor ELL</fullName>
    </submittedName>
</protein>
<dbReference type="GeneID" id="103122595"/>
<dbReference type="InterPro" id="IPR031176">
    <property type="entry name" value="ELL/occludin"/>
</dbReference>
<evidence type="ECO:0000313" key="10">
    <source>
        <dbReference type="RefSeq" id="XP_060038417.1"/>
    </source>
</evidence>
<dbReference type="InterPro" id="IPR042065">
    <property type="entry name" value="E3_ELL-like"/>
</dbReference>
<dbReference type="InterPro" id="IPR036390">
    <property type="entry name" value="WH_DNA-bd_sf"/>
</dbReference>
<evidence type="ECO:0000256" key="2">
    <source>
        <dbReference type="ARBA" id="ARBA00009171"/>
    </source>
</evidence>
<dbReference type="InterPro" id="IPR019464">
    <property type="entry name" value="ELL_N"/>
</dbReference>
<evidence type="ECO:0000259" key="8">
    <source>
        <dbReference type="PROSITE" id="PS51980"/>
    </source>
</evidence>
<dbReference type="RefSeq" id="XP_060038417.1">
    <property type="nucleotide sequence ID" value="XM_060182434.1"/>
</dbReference>
<dbReference type="SUPFAM" id="SSF46785">
    <property type="entry name" value="Winged helix' DNA-binding domain"/>
    <property type="match status" value="1"/>
</dbReference>
<evidence type="ECO:0000256" key="5">
    <source>
        <dbReference type="ARBA" id="ARBA00023242"/>
    </source>
</evidence>
<feature type="compositionally biased region" description="Low complexity" evidence="7">
    <location>
        <begin position="460"/>
        <end position="471"/>
    </location>
</feature>
<evidence type="ECO:0000256" key="3">
    <source>
        <dbReference type="ARBA" id="ARBA00023015"/>
    </source>
</evidence>
<dbReference type="SUPFAM" id="SSF144292">
    <property type="entry name" value="occludin/ELL-like"/>
    <property type="match status" value="1"/>
</dbReference>
<gene>
    <name evidence="10" type="primary">ELL</name>
</gene>
<feature type="compositionally biased region" description="Polar residues" evidence="7">
    <location>
        <begin position="296"/>
        <end position="312"/>
    </location>
</feature>
<evidence type="ECO:0000256" key="1">
    <source>
        <dbReference type="ARBA" id="ARBA00004123"/>
    </source>
</evidence>
<proteinExistence type="inferred from homology"/>
<dbReference type="Gene3D" id="1.10.10.2670">
    <property type="entry name" value="E3 ubiquitin-protein ligase"/>
    <property type="match status" value="1"/>
</dbReference>
<reference evidence="10" key="1">
    <citation type="submission" date="2025-08" db="UniProtKB">
        <authorList>
            <consortium name="RefSeq"/>
        </authorList>
    </citation>
    <scope>IDENTIFICATION</scope>
</reference>
<dbReference type="Pfam" id="PF10390">
    <property type="entry name" value="ELL"/>
    <property type="match status" value="1"/>
</dbReference>